<name>A0ACC0BN29_CATRO</name>
<keyword evidence="2" id="KW-1185">Reference proteome</keyword>
<organism evidence="1 2">
    <name type="scientific">Catharanthus roseus</name>
    <name type="common">Madagascar periwinkle</name>
    <name type="synonym">Vinca rosea</name>
    <dbReference type="NCBI Taxonomy" id="4058"/>
    <lineage>
        <taxon>Eukaryota</taxon>
        <taxon>Viridiplantae</taxon>
        <taxon>Streptophyta</taxon>
        <taxon>Embryophyta</taxon>
        <taxon>Tracheophyta</taxon>
        <taxon>Spermatophyta</taxon>
        <taxon>Magnoliopsida</taxon>
        <taxon>eudicotyledons</taxon>
        <taxon>Gunneridae</taxon>
        <taxon>Pentapetalae</taxon>
        <taxon>asterids</taxon>
        <taxon>lamiids</taxon>
        <taxon>Gentianales</taxon>
        <taxon>Apocynaceae</taxon>
        <taxon>Rauvolfioideae</taxon>
        <taxon>Vinceae</taxon>
        <taxon>Catharanthinae</taxon>
        <taxon>Catharanthus</taxon>
    </lineage>
</organism>
<proteinExistence type="predicted"/>
<dbReference type="Proteomes" id="UP001060085">
    <property type="component" value="Linkage Group LG03"/>
</dbReference>
<evidence type="ECO:0000313" key="2">
    <source>
        <dbReference type="Proteomes" id="UP001060085"/>
    </source>
</evidence>
<evidence type="ECO:0000313" key="1">
    <source>
        <dbReference type="EMBL" id="KAI5674024.1"/>
    </source>
</evidence>
<gene>
    <name evidence="1" type="ORF">M9H77_14388</name>
</gene>
<sequence length="160" mass="18044">MAKKGPYVPQKGGRVKKIEEFDEFYKKGFNKRGKKPPFKKGGQSSSLFKARCFECNSTNHLVADCSKAIEKEKGALEAKLETIKKKKKKGKGLIGAWDQDSSESEGEEKANMCFMALENEAQSSPSNLSNFFDDDDNDPNSMLIKMYDELKKISKKNKEL</sequence>
<reference evidence="2" key="1">
    <citation type="journal article" date="2023" name="Nat. Plants">
        <title>Single-cell RNA sequencing provides a high-resolution roadmap for understanding the multicellular compartmentation of specialized metabolism.</title>
        <authorList>
            <person name="Sun S."/>
            <person name="Shen X."/>
            <person name="Li Y."/>
            <person name="Li Y."/>
            <person name="Wang S."/>
            <person name="Li R."/>
            <person name="Zhang H."/>
            <person name="Shen G."/>
            <person name="Guo B."/>
            <person name="Wei J."/>
            <person name="Xu J."/>
            <person name="St-Pierre B."/>
            <person name="Chen S."/>
            <person name="Sun C."/>
        </authorList>
    </citation>
    <scope>NUCLEOTIDE SEQUENCE [LARGE SCALE GENOMIC DNA]</scope>
</reference>
<protein>
    <submittedName>
        <fullName evidence="1">Uncharacterized protein</fullName>
    </submittedName>
</protein>
<comment type="caution">
    <text evidence="1">The sequence shown here is derived from an EMBL/GenBank/DDBJ whole genome shotgun (WGS) entry which is preliminary data.</text>
</comment>
<accession>A0ACC0BN29</accession>
<dbReference type="EMBL" id="CM044703">
    <property type="protein sequence ID" value="KAI5674024.1"/>
    <property type="molecule type" value="Genomic_DNA"/>
</dbReference>